<name>A0A4V2PRT2_9BACT</name>
<evidence type="ECO:0000313" key="1">
    <source>
        <dbReference type="EMBL" id="TCK60021.1"/>
    </source>
</evidence>
<reference evidence="1 2" key="1">
    <citation type="submission" date="2019-03" db="EMBL/GenBank/DDBJ databases">
        <title>Genomic Encyclopedia of Type Strains, Phase IV (KMG-IV): sequencing the most valuable type-strain genomes for metagenomic binning, comparative biology and taxonomic classification.</title>
        <authorList>
            <person name="Goeker M."/>
        </authorList>
    </citation>
    <scope>NUCLEOTIDE SEQUENCE [LARGE SCALE GENOMIC DNA]</scope>
    <source>
        <strain evidence="1 2">DSM 24984</strain>
    </source>
</reference>
<comment type="caution">
    <text evidence="1">The sequence shown here is derived from an EMBL/GenBank/DDBJ whole genome shotgun (WGS) entry which is preliminary data.</text>
</comment>
<accession>A0A4V2PRT2</accession>
<dbReference type="AlphaFoldDB" id="A0A4V2PRT2"/>
<gene>
    <name evidence="1" type="ORF">C8D98_2193</name>
</gene>
<proteinExistence type="predicted"/>
<dbReference type="EMBL" id="SMGG01000005">
    <property type="protein sequence ID" value="TCK60021.1"/>
    <property type="molecule type" value="Genomic_DNA"/>
</dbReference>
<protein>
    <submittedName>
        <fullName evidence="1">Uncharacterized protein</fullName>
    </submittedName>
</protein>
<keyword evidence="2" id="KW-1185">Reference proteome</keyword>
<sequence>MKNSVYELAAEADRIFREAVFQAQEDLKSKNIPLVYVNRDSKLCWQISDDKIVCRKPRSGKFKISE</sequence>
<dbReference type="RefSeq" id="WP_132874167.1">
    <property type="nucleotide sequence ID" value="NZ_JAJUHT010000016.1"/>
</dbReference>
<evidence type="ECO:0000313" key="2">
    <source>
        <dbReference type="Proteomes" id="UP000294614"/>
    </source>
</evidence>
<organism evidence="1 2">
    <name type="scientific">Seleniivibrio woodruffii</name>
    <dbReference type="NCBI Taxonomy" id="1078050"/>
    <lineage>
        <taxon>Bacteria</taxon>
        <taxon>Pseudomonadati</taxon>
        <taxon>Deferribacterota</taxon>
        <taxon>Deferribacteres</taxon>
        <taxon>Deferribacterales</taxon>
        <taxon>Geovibrionaceae</taxon>
        <taxon>Seleniivibrio</taxon>
    </lineage>
</organism>
<dbReference type="Proteomes" id="UP000294614">
    <property type="component" value="Unassembled WGS sequence"/>
</dbReference>